<organism evidence="3 4">
    <name type="scientific">Scopulibacillus darangshiensis</name>
    <dbReference type="NCBI Taxonomy" id="442528"/>
    <lineage>
        <taxon>Bacteria</taxon>
        <taxon>Bacillati</taxon>
        <taxon>Bacillota</taxon>
        <taxon>Bacilli</taxon>
        <taxon>Bacillales</taxon>
        <taxon>Sporolactobacillaceae</taxon>
        <taxon>Scopulibacillus</taxon>
    </lineage>
</organism>
<dbReference type="InterPro" id="IPR046720">
    <property type="entry name" value="DUF6612"/>
</dbReference>
<evidence type="ECO:0000313" key="3">
    <source>
        <dbReference type="EMBL" id="TCP30029.1"/>
    </source>
</evidence>
<evidence type="ECO:0000313" key="4">
    <source>
        <dbReference type="Proteomes" id="UP000295416"/>
    </source>
</evidence>
<feature type="region of interest" description="Disordered" evidence="1">
    <location>
        <begin position="256"/>
        <end position="275"/>
    </location>
</feature>
<dbReference type="EMBL" id="SLXK01000007">
    <property type="protein sequence ID" value="TCP30029.1"/>
    <property type="molecule type" value="Genomic_DNA"/>
</dbReference>
<proteinExistence type="predicted"/>
<name>A0A4R2P5B3_9BACL</name>
<feature type="chain" id="PRO_5020795862" description="Lipoprotein" evidence="2">
    <location>
        <begin position="23"/>
        <end position="275"/>
    </location>
</feature>
<keyword evidence="2" id="KW-0732">Signal</keyword>
<dbReference type="Proteomes" id="UP000295416">
    <property type="component" value="Unassembled WGS sequence"/>
</dbReference>
<gene>
    <name evidence="3" type="ORF">EV207_107125</name>
</gene>
<keyword evidence="4" id="KW-1185">Reference proteome</keyword>
<evidence type="ECO:0000256" key="2">
    <source>
        <dbReference type="SAM" id="SignalP"/>
    </source>
</evidence>
<dbReference type="AlphaFoldDB" id="A0A4R2P5B3"/>
<dbReference type="Gene3D" id="2.50.20.20">
    <property type="match status" value="1"/>
</dbReference>
<protein>
    <recommendedName>
        <fullName evidence="5">Lipoprotein</fullName>
    </recommendedName>
</protein>
<feature type="compositionally biased region" description="Basic and acidic residues" evidence="1">
    <location>
        <begin position="256"/>
        <end position="266"/>
    </location>
</feature>
<accession>A0A4R2P5B3</accession>
<dbReference type="Pfam" id="PF20316">
    <property type="entry name" value="DUF6612"/>
    <property type="match status" value="1"/>
</dbReference>
<comment type="caution">
    <text evidence="3">The sequence shown here is derived from an EMBL/GenBank/DDBJ whole genome shotgun (WGS) entry which is preliminary data.</text>
</comment>
<evidence type="ECO:0008006" key="5">
    <source>
        <dbReference type="Google" id="ProtNLM"/>
    </source>
</evidence>
<sequence length="275" mass="31218">MVIGAVLLIALTACGASGPKNASEVLEKAQKASQDLKSFNADTTTNMDMEVQGQKIHTSTIGSVDYQKEPLLIYTKQKTSNPKNAGQTMNIDMYMTKDNLYMQSPMKPGEWVKLDNPQSAMLDKLTKGNAADIEKQLKSLKGFAKDFKLEEKDKNYVLTYKGKGADFDKFVKKMVKDQMPNMDQFKEAMKNVKYDNVSFTYTFDKEKFLPQEMKMTMNMTVTNPNDETQKMKMKVKSSSEYKDFNNVKVTIPDDVKQNAKEVKMPDMETTTTQTQ</sequence>
<feature type="signal peptide" evidence="2">
    <location>
        <begin position="1"/>
        <end position="22"/>
    </location>
</feature>
<reference evidence="3 4" key="1">
    <citation type="submission" date="2019-03" db="EMBL/GenBank/DDBJ databases">
        <title>Genomic Encyclopedia of Type Strains, Phase IV (KMG-IV): sequencing the most valuable type-strain genomes for metagenomic binning, comparative biology and taxonomic classification.</title>
        <authorList>
            <person name="Goeker M."/>
        </authorList>
    </citation>
    <scope>NUCLEOTIDE SEQUENCE [LARGE SCALE GENOMIC DNA]</scope>
    <source>
        <strain evidence="3 4">DSM 19377</strain>
    </source>
</reference>
<evidence type="ECO:0000256" key="1">
    <source>
        <dbReference type="SAM" id="MobiDB-lite"/>
    </source>
</evidence>